<feature type="region of interest" description="Disordered" evidence="6">
    <location>
        <begin position="1"/>
        <end position="50"/>
    </location>
</feature>
<reference evidence="8 9" key="1">
    <citation type="journal article" date="2015" name="Genome Announc.">
        <title>Draft Genome Sequence and Gene Annotation of the Entomopathogenic Fungus Verticillium hemipterigenum.</title>
        <authorList>
            <person name="Horn F."/>
            <person name="Habel A."/>
            <person name="Scharf D.H."/>
            <person name="Dworschak J."/>
            <person name="Brakhage A.A."/>
            <person name="Guthke R."/>
            <person name="Hertweck C."/>
            <person name="Linde J."/>
        </authorList>
    </citation>
    <scope>NUCLEOTIDE SEQUENCE [LARGE SCALE GENOMIC DNA]</scope>
</reference>
<comment type="subcellular location">
    <subcellularLocation>
        <location evidence="1">Membrane</location>
        <topology evidence="1">Multi-pass membrane protein</topology>
    </subcellularLocation>
</comment>
<evidence type="ECO:0000256" key="2">
    <source>
        <dbReference type="ARBA" id="ARBA00005982"/>
    </source>
</evidence>
<dbReference type="GO" id="GO:0022857">
    <property type="term" value="F:transmembrane transporter activity"/>
    <property type="evidence" value="ECO:0007669"/>
    <property type="project" value="InterPro"/>
</dbReference>
<dbReference type="InterPro" id="IPR036259">
    <property type="entry name" value="MFS_trans_sf"/>
</dbReference>
<feature type="transmembrane region" description="Helical" evidence="7">
    <location>
        <begin position="467"/>
        <end position="488"/>
    </location>
</feature>
<feature type="transmembrane region" description="Helical" evidence="7">
    <location>
        <begin position="258"/>
        <end position="279"/>
    </location>
</feature>
<evidence type="ECO:0000256" key="3">
    <source>
        <dbReference type="ARBA" id="ARBA00022692"/>
    </source>
</evidence>
<evidence type="ECO:0000256" key="1">
    <source>
        <dbReference type="ARBA" id="ARBA00004141"/>
    </source>
</evidence>
<dbReference type="InterPro" id="IPR000109">
    <property type="entry name" value="POT_fam"/>
</dbReference>
<dbReference type="AlphaFoldDB" id="A0A0A1TNC7"/>
<dbReference type="Proteomes" id="UP000039046">
    <property type="component" value="Unassembled WGS sequence"/>
</dbReference>
<comment type="similarity">
    <text evidence="2">Belongs to the major facilitator superfamily. Proton-dependent oligopeptide transporter (POT/PTR) (TC 2.A.17) family.</text>
</comment>
<evidence type="ECO:0000256" key="6">
    <source>
        <dbReference type="SAM" id="MobiDB-lite"/>
    </source>
</evidence>
<dbReference type="HOGENOM" id="CLU_004790_4_2_1"/>
<dbReference type="SUPFAM" id="SSF103473">
    <property type="entry name" value="MFS general substrate transporter"/>
    <property type="match status" value="1"/>
</dbReference>
<gene>
    <name evidence="8" type="ORF">VHEMI08337</name>
</gene>
<feature type="transmembrane region" description="Helical" evidence="7">
    <location>
        <begin position="146"/>
        <end position="169"/>
    </location>
</feature>
<keyword evidence="3 7" id="KW-0812">Transmembrane</keyword>
<feature type="transmembrane region" description="Helical" evidence="7">
    <location>
        <begin position="509"/>
        <end position="526"/>
    </location>
</feature>
<sequence length="587" mass="64172">MAKIASADSVSTATVPALAPPTPLLMGSESETETRPTSASKRDDDELSDATDEEIKNLRHVVDKLPRKVWVALIASGAERFTYYVISTPWQNYMQNPLDNSGVPGALGLGQSRATAIYNAYYLFSFLTPIPFALASDAWLGRYKVLCISLSLYFCGGLVQFVTSLPSVFNQTSGVAGLAIAMVLIGLGVGGTKATFTPFIGDQYPMRPPQVKVLPSGERVIIDRTLTLQYIYNVYYWITNIAALSILASTYLEKERGFWTANLVALGSSWIGLALLLVFSKELEKLPVDGSVVLTAGKVLWCAIRDKFKLSAASPQYQLEKYNRVVPWTDHFISEIKNGLRACQVMTWFVLFQLGMNQMTNNLVSQAGQMQLSGFPNDGIQVLNPIACVILGPFIQKLLYPGLARLRIPFGPIMRMTLAFVTMSATLAYAAGVQKMIYNSGPCYDAPLTCAAAQRPGQTPLPNSISVWAQTPVYIILAFSEIFGFVTLSEYSYSKAPKDMRTVVQSIRLVSAGIGSALGIALGPVSENPKVLWMYVGMAVSLAVAAALFWFVVGHYDKEDEKEKTKRLEEEQMAQEKPVPKASDSAA</sequence>
<evidence type="ECO:0000256" key="7">
    <source>
        <dbReference type="SAM" id="Phobius"/>
    </source>
</evidence>
<evidence type="ECO:0000313" key="8">
    <source>
        <dbReference type="EMBL" id="CEJ92703.1"/>
    </source>
</evidence>
<accession>A0A0A1TNC7</accession>
<evidence type="ECO:0000256" key="4">
    <source>
        <dbReference type="ARBA" id="ARBA00022989"/>
    </source>
</evidence>
<dbReference type="OrthoDB" id="8904098at2759"/>
<keyword evidence="5 7" id="KW-0472">Membrane</keyword>
<dbReference type="EMBL" id="CDHN01000005">
    <property type="protein sequence ID" value="CEJ92703.1"/>
    <property type="molecule type" value="Genomic_DNA"/>
</dbReference>
<keyword evidence="9" id="KW-1185">Reference proteome</keyword>
<evidence type="ECO:0000256" key="5">
    <source>
        <dbReference type="ARBA" id="ARBA00023136"/>
    </source>
</evidence>
<name>A0A0A1TNC7_9HYPO</name>
<keyword evidence="4 7" id="KW-1133">Transmembrane helix</keyword>
<feature type="transmembrane region" description="Helical" evidence="7">
    <location>
        <begin position="532"/>
        <end position="553"/>
    </location>
</feature>
<feature type="transmembrane region" description="Helical" evidence="7">
    <location>
        <begin position="175"/>
        <end position="196"/>
    </location>
</feature>
<protein>
    <submittedName>
        <fullName evidence="8">Putative H /oligopeptide symporter</fullName>
    </submittedName>
</protein>
<proteinExistence type="inferred from homology"/>
<feature type="transmembrane region" description="Helical" evidence="7">
    <location>
        <begin position="116"/>
        <end position="134"/>
    </location>
</feature>
<evidence type="ECO:0000313" key="9">
    <source>
        <dbReference type="Proteomes" id="UP000039046"/>
    </source>
</evidence>
<feature type="region of interest" description="Disordered" evidence="6">
    <location>
        <begin position="562"/>
        <end position="587"/>
    </location>
</feature>
<dbReference type="PANTHER" id="PTHR11654">
    <property type="entry name" value="OLIGOPEPTIDE TRANSPORTER-RELATED"/>
    <property type="match status" value="1"/>
</dbReference>
<dbReference type="GO" id="GO:0016020">
    <property type="term" value="C:membrane"/>
    <property type="evidence" value="ECO:0007669"/>
    <property type="project" value="UniProtKB-SubCell"/>
</dbReference>
<feature type="transmembrane region" description="Helical" evidence="7">
    <location>
        <begin position="234"/>
        <end position="252"/>
    </location>
</feature>
<dbReference type="Gene3D" id="1.20.1250.20">
    <property type="entry name" value="MFS general substrate transporter like domains"/>
    <property type="match status" value="1"/>
</dbReference>
<feature type="transmembrane region" description="Helical" evidence="7">
    <location>
        <begin position="413"/>
        <end position="432"/>
    </location>
</feature>
<dbReference type="Pfam" id="PF00854">
    <property type="entry name" value="PTR2"/>
    <property type="match status" value="1"/>
</dbReference>
<organism evidence="8 9">
    <name type="scientific">[Torrubiella] hemipterigena</name>
    <dbReference type="NCBI Taxonomy" id="1531966"/>
    <lineage>
        <taxon>Eukaryota</taxon>
        <taxon>Fungi</taxon>
        <taxon>Dikarya</taxon>
        <taxon>Ascomycota</taxon>
        <taxon>Pezizomycotina</taxon>
        <taxon>Sordariomycetes</taxon>
        <taxon>Hypocreomycetidae</taxon>
        <taxon>Hypocreales</taxon>
        <taxon>Clavicipitaceae</taxon>
        <taxon>Clavicipitaceae incertae sedis</taxon>
        <taxon>'Torrubiella' clade</taxon>
    </lineage>
</organism>